<feature type="domain" description="DYW" evidence="3">
    <location>
        <begin position="656"/>
        <end position="748"/>
    </location>
</feature>
<proteinExistence type="predicted"/>
<dbReference type="InterPro" id="IPR046848">
    <property type="entry name" value="E_motif"/>
</dbReference>
<evidence type="ECO:0000259" key="3">
    <source>
        <dbReference type="Pfam" id="PF14432"/>
    </source>
</evidence>
<dbReference type="GO" id="GO:0009451">
    <property type="term" value="P:RNA modification"/>
    <property type="evidence" value="ECO:0007669"/>
    <property type="project" value="InterPro"/>
</dbReference>
<dbReference type="InterPro" id="IPR011990">
    <property type="entry name" value="TPR-like_helical_dom_sf"/>
</dbReference>
<protein>
    <recommendedName>
        <fullName evidence="3">DYW domain-containing protein</fullName>
    </recommendedName>
</protein>
<feature type="repeat" description="PPR" evidence="2">
    <location>
        <begin position="228"/>
        <end position="262"/>
    </location>
</feature>
<dbReference type="Pfam" id="PF01535">
    <property type="entry name" value="PPR"/>
    <property type="match status" value="6"/>
</dbReference>
<reference evidence="4 5" key="1">
    <citation type="submission" date="2024-01" db="EMBL/GenBank/DDBJ databases">
        <title>Genome assemblies of Stephania.</title>
        <authorList>
            <person name="Yang L."/>
        </authorList>
    </citation>
    <scope>NUCLEOTIDE SEQUENCE [LARGE SCALE GENOMIC DNA]</scope>
    <source>
        <strain evidence="4">JXDWG</strain>
        <tissue evidence="4">Leaf</tissue>
    </source>
</reference>
<evidence type="ECO:0000256" key="1">
    <source>
        <dbReference type="ARBA" id="ARBA00022737"/>
    </source>
</evidence>
<evidence type="ECO:0000313" key="5">
    <source>
        <dbReference type="Proteomes" id="UP001419268"/>
    </source>
</evidence>
<gene>
    <name evidence="4" type="ORF">Scep_011061</name>
</gene>
<evidence type="ECO:0000313" key="4">
    <source>
        <dbReference type="EMBL" id="KAK9141380.1"/>
    </source>
</evidence>
<name>A0AAP0JXB4_9MAGN</name>
<evidence type="ECO:0000256" key="2">
    <source>
        <dbReference type="PROSITE-ProRule" id="PRU00708"/>
    </source>
</evidence>
<feature type="repeat" description="PPR" evidence="2">
    <location>
        <begin position="166"/>
        <end position="200"/>
    </location>
</feature>
<dbReference type="InterPro" id="IPR046960">
    <property type="entry name" value="PPR_At4g14850-like_plant"/>
</dbReference>
<dbReference type="Pfam" id="PF20430">
    <property type="entry name" value="Eplus_motif"/>
    <property type="match status" value="1"/>
</dbReference>
<dbReference type="AlphaFoldDB" id="A0AAP0JXB4"/>
<keyword evidence="1" id="KW-0677">Repeat</keyword>
<dbReference type="PANTHER" id="PTHR47926:SF494">
    <property type="entry name" value="DYW DOMAIN-CONTAINING PROTEIN"/>
    <property type="match status" value="1"/>
</dbReference>
<dbReference type="Pfam" id="PF20431">
    <property type="entry name" value="E_motif"/>
    <property type="match status" value="1"/>
</dbReference>
<dbReference type="InterPro" id="IPR032867">
    <property type="entry name" value="DYW_dom"/>
</dbReference>
<dbReference type="Pfam" id="PF13041">
    <property type="entry name" value="PPR_2"/>
    <property type="match status" value="3"/>
</dbReference>
<keyword evidence="5" id="KW-1185">Reference proteome</keyword>
<dbReference type="FunFam" id="1.25.40.10:FF:000366">
    <property type="entry name" value="Pentatricopeptide (PPR) repeat-containing protein"/>
    <property type="match status" value="1"/>
</dbReference>
<dbReference type="PROSITE" id="PS51375">
    <property type="entry name" value="PPR"/>
    <property type="match status" value="5"/>
</dbReference>
<feature type="repeat" description="PPR" evidence="2">
    <location>
        <begin position="96"/>
        <end position="130"/>
    </location>
</feature>
<dbReference type="GO" id="GO:0003723">
    <property type="term" value="F:RNA binding"/>
    <property type="evidence" value="ECO:0007669"/>
    <property type="project" value="InterPro"/>
</dbReference>
<dbReference type="FunFam" id="1.25.40.10:FF:000031">
    <property type="entry name" value="Pentatricopeptide repeat-containing protein mitochondrial"/>
    <property type="match status" value="1"/>
</dbReference>
<dbReference type="PANTHER" id="PTHR47926">
    <property type="entry name" value="PENTATRICOPEPTIDE REPEAT-CONTAINING PROTEIN"/>
    <property type="match status" value="1"/>
</dbReference>
<dbReference type="Gene3D" id="1.25.40.10">
    <property type="entry name" value="Tetratricopeptide repeat domain"/>
    <property type="match status" value="5"/>
</dbReference>
<dbReference type="Proteomes" id="UP001419268">
    <property type="component" value="Unassembled WGS sequence"/>
</dbReference>
<dbReference type="SUPFAM" id="SSF48452">
    <property type="entry name" value="TPR-like"/>
    <property type="match status" value="1"/>
</dbReference>
<dbReference type="EMBL" id="JBBNAG010000004">
    <property type="protein sequence ID" value="KAK9141380.1"/>
    <property type="molecule type" value="Genomic_DNA"/>
</dbReference>
<sequence length="748" mass="84367">MPPWKNTNSITSMLPTSPLRSLFSSNPFKRPQFLSTSTTSRHDSTFILSSNLFHSLAIKTNSIQHKWVFNRLLNLYVEQCELGHAWKVFDEMPKRDVYAWTVLMTGFARMGELGKVLGVFREMWVDGVRPNRFTLSCVLKCCAGLKEFDVGEGVHGWLLRNWVDVDVVLGNSLVDLYAKSGKFEYARAVFESMPVKDIVSCNIMIGVYVDTGDSDKSIDLFRKMAYRDVASWNSIISGLLRNGCNRLALQLLYEMVELGNVFSEVTFSIALVLSGSLSFVELGEQIHCKILRIGFDRNRIVRSSLIDMYCKCGEMEMASKVLGGIEPQVLQSSVSGMLDATISWSSIVSGYVQNGSIECAFELFRRLIREGVEVNRVTLTSMALACAGSGIIEQGRQIHALIEKQGHKPDDFLLSAIVDMYAKCGRLDDALSIFYQSISRNTVLWTSVISACALHGQGEEAIRLFQRMLDERITPNDVTFLGVLSGCGHSGLVEEGCAYFRSMQEDYGIVPRMEHFTCMVDLLGRAGLLDKAKEFIYANCIADQMGVWRAFLSACKVYKNIRLAKWASDQLLKLEPRNESSYVLLSNICATSNKWMDAAETRTLMRKRGIKKRPGLSWIRLKNKIHTFFAGDRSHPQAGEIYSYLETLIVRLKEVGYSSDTSLITHDVEEEQKEIFLGFHSEKLAIAYGIMSTPNGSPILVMKNIRVCVDCHTAIKYISLVTGRKITIRDTLRFHHFEMGHCSCKDYW</sequence>
<dbReference type="InterPro" id="IPR002885">
    <property type="entry name" value="PPR_rpt"/>
</dbReference>
<accession>A0AAP0JXB4</accession>
<dbReference type="GO" id="GO:0008270">
    <property type="term" value="F:zinc ion binding"/>
    <property type="evidence" value="ECO:0007669"/>
    <property type="project" value="InterPro"/>
</dbReference>
<feature type="repeat" description="PPR" evidence="2">
    <location>
        <begin position="340"/>
        <end position="374"/>
    </location>
</feature>
<feature type="repeat" description="PPR" evidence="2">
    <location>
        <begin position="441"/>
        <end position="475"/>
    </location>
</feature>
<organism evidence="4 5">
    <name type="scientific">Stephania cephalantha</name>
    <dbReference type="NCBI Taxonomy" id="152367"/>
    <lineage>
        <taxon>Eukaryota</taxon>
        <taxon>Viridiplantae</taxon>
        <taxon>Streptophyta</taxon>
        <taxon>Embryophyta</taxon>
        <taxon>Tracheophyta</taxon>
        <taxon>Spermatophyta</taxon>
        <taxon>Magnoliopsida</taxon>
        <taxon>Ranunculales</taxon>
        <taxon>Menispermaceae</taxon>
        <taxon>Menispermoideae</taxon>
        <taxon>Cissampelideae</taxon>
        <taxon>Stephania</taxon>
    </lineage>
</organism>
<dbReference type="Pfam" id="PF14432">
    <property type="entry name" value="DYW_deaminase"/>
    <property type="match status" value="1"/>
</dbReference>
<comment type="caution">
    <text evidence="4">The sequence shown here is derived from an EMBL/GenBank/DDBJ whole genome shotgun (WGS) entry which is preliminary data.</text>
</comment>
<dbReference type="InterPro" id="IPR046849">
    <property type="entry name" value="E2_motif"/>
</dbReference>
<dbReference type="NCBIfam" id="TIGR00756">
    <property type="entry name" value="PPR"/>
    <property type="match status" value="8"/>
</dbReference>